<dbReference type="RefSeq" id="WP_245773086.1">
    <property type="nucleotide sequence ID" value="NZ_FOMT01000004.1"/>
</dbReference>
<dbReference type="AlphaFoldDB" id="A0A1I2D9F1"/>
<dbReference type="SUPFAM" id="SSF55729">
    <property type="entry name" value="Acyl-CoA N-acyltransferases (Nat)"/>
    <property type="match status" value="1"/>
</dbReference>
<organism evidence="2 3">
    <name type="scientific">Paenibacillus catalpae</name>
    <dbReference type="NCBI Taxonomy" id="1045775"/>
    <lineage>
        <taxon>Bacteria</taxon>
        <taxon>Bacillati</taxon>
        <taxon>Bacillota</taxon>
        <taxon>Bacilli</taxon>
        <taxon>Bacillales</taxon>
        <taxon>Paenibacillaceae</taxon>
        <taxon>Paenibacillus</taxon>
    </lineage>
</organism>
<dbReference type="CDD" id="cd04301">
    <property type="entry name" value="NAT_SF"/>
    <property type="match status" value="1"/>
</dbReference>
<dbReference type="STRING" id="1045775.SAMN05216378_4021"/>
<evidence type="ECO:0000259" key="1">
    <source>
        <dbReference type="PROSITE" id="PS51186"/>
    </source>
</evidence>
<dbReference type="GO" id="GO:0016747">
    <property type="term" value="F:acyltransferase activity, transferring groups other than amino-acyl groups"/>
    <property type="evidence" value="ECO:0007669"/>
    <property type="project" value="InterPro"/>
</dbReference>
<keyword evidence="2" id="KW-0808">Transferase</keyword>
<dbReference type="EMBL" id="FOMT01000004">
    <property type="protein sequence ID" value="SFE77182.1"/>
    <property type="molecule type" value="Genomic_DNA"/>
</dbReference>
<proteinExistence type="predicted"/>
<keyword evidence="3" id="KW-1185">Reference proteome</keyword>
<gene>
    <name evidence="2" type="ORF">SAMN05216378_4021</name>
</gene>
<protein>
    <submittedName>
        <fullName evidence="2">Diamine N-acetyltransferase</fullName>
    </submittedName>
</protein>
<dbReference type="Proteomes" id="UP000198855">
    <property type="component" value="Unassembled WGS sequence"/>
</dbReference>
<dbReference type="InterPro" id="IPR016181">
    <property type="entry name" value="Acyl_CoA_acyltransferase"/>
</dbReference>
<name>A0A1I2D9F1_9BACL</name>
<dbReference type="Gene3D" id="3.40.630.30">
    <property type="match status" value="1"/>
</dbReference>
<sequence length="144" mass="16273">MITWNKINADNWYACTLLEAAEEQKTLFPAPAVFWLAEAAYCGMNALALYAGKEIVGFAVYAIDPDDGNYWIMAFMIDHRYQSKGHGRSGMLALVKHIREQHGCKVILLGHRPNNERAASLYASLGFTEVDRTEYEVIRQLSMP</sequence>
<feature type="domain" description="N-acetyltransferase" evidence="1">
    <location>
        <begin position="2"/>
        <end position="144"/>
    </location>
</feature>
<dbReference type="PROSITE" id="PS51186">
    <property type="entry name" value="GNAT"/>
    <property type="match status" value="1"/>
</dbReference>
<evidence type="ECO:0000313" key="2">
    <source>
        <dbReference type="EMBL" id="SFE77182.1"/>
    </source>
</evidence>
<dbReference type="InterPro" id="IPR000182">
    <property type="entry name" value="GNAT_dom"/>
</dbReference>
<accession>A0A1I2D9F1</accession>
<reference evidence="3" key="1">
    <citation type="submission" date="2016-10" db="EMBL/GenBank/DDBJ databases">
        <authorList>
            <person name="Varghese N."/>
            <person name="Submissions S."/>
        </authorList>
    </citation>
    <scope>NUCLEOTIDE SEQUENCE [LARGE SCALE GENOMIC DNA]</scope>
    <source>
        <strain evidence="3">CGMCC 1.10784</strain>
    </source>
</reference>
<evidence type="ECO:0000313" key="3">
    <source>
        <dbReference type="Proteomes" id="UP000198855"/>
    </source>
</evidence>
<dbReference type="Pfam" id="PF00583">
    <property type="entry name" value="Acetyltransf_1"/>
    <property type="match status" value="1"/>
</dbReference>